<feature type="chain" id="PRO_5019719134" description="YHS domain-containing protein" evidence="1">
    <location>
        <begin position="27"/>
        <end position="161"/>
    </location>
</feature>
<feature type="signal peptide" evidence="1">
    <location>
        <begin position="1"/>
        <end position="26"/>
    </location>
</feature>
<gene>
    <name evidence="2" type="ORF">YBY_01920</name>
</gene>
<evidence type="ECO:0000313" key="2">
    <source>
        <dbReference type="EMBL" id="BBJ02344.1"/>
    </source>
</evidence>
<reference evidence="2" key="1">
    <citation type="submission" date="2019-03" db="EMBL/GenBank/DDBJ databases">
        <title>Whole genome analysis of nitrate-reducing bacteria Marinobacter hydrocarbonoclasticus YB03.</title>
        <authorList>
            <person name="Azam A.H."/>
            <person name="Yuk S.R."/>
            <person name="Kamarisima K."/>
            <person name="Miyanaga K."/>
            <person name="Tanji Y."/>
        </authorList>
    </citation>
    <scope>NUCLEOTIDE SEQUENCE</scope>
    <source>
        <strain evidence="2">YB03</strain>
    </source>
</reference>
<proteinExistence type="predicted"/>
<keyword evidence="1" id="KW-0732">Signal</keyword>
<sequence length="161" mass="18219">MAQKNSHLCKTLFVMLALVIALPAHASRHGIPEHGQPALEGYSPVSYYEKGRPEMGSSHYRSAYEGNVYWFTNAKQKAAFDKAPAAYAPTFPHSCPYNLAQGRVETVDPTNFKIVDGQLLLFHRSPEQDGRQRWEESVVDNPITEKELLRRAKSHFIDLSF</sequence>
<dbReference type="NCBIfam" id="NF041384">
    <property type="entry name" value="YHS_seleno_dom"/>
    <property type="match status" value="1"/>
</dbReference>
<evidence type="ECO:0000256" key="1">
    <source>
        <dbReference type="SAM" id="SignalP"/>
    </source>
</evidence>
<organism evidence="2">
    <name type="scientific">Marinobacter nauticus</name>
    <name type="common">Marinobacter hydrocarbonoclasticus</name>
    <name type="synonym">Marinobacter aquaeolei</name>
    <dbReference type="NCBI Taxonomy" id="2743"/>
    <lineage>
        <taxon>Bacteria</taxon>
        <taxon>Pseudomonadati</taxon>
        <taxon>Pseudomonadota</taxon>
        <taxon>Gammaproteobacteria</taxon>
        <taxon>Pseudomonadales</taxon>
        <taxon>Marinobacteraceae</taxon>
        <taxon>Marinobacter</taxon>
    </lineage>
</organism>
<dbReference type="EMBL" id="AP019537">
    <property type="protein sequence ID" value="BBJ02344.1"/>
    <property type="molecule type" value="Genomic_DNA"/>
</dbReference>
<accession>A0A455VZR5</accession>
<name>A0A455VZR5_MARNT</name>
<dbReference type="AlphaFoldDB" id="A0A455VZR5"/>
<protein>
    <recommendedName>
        <fullName evidence="3">YHS domain-containing protein</fullName>
    </recommendedName>
</protein>
<evidence type="ECO:0008006" key="3">
    <source>
        <dbReference type="Google" id="ProtNLM"/>
    </source>
</evidence>